<gene>
    <name evidence="2" type="ORF">N0V93_002783</name>
</gene>
<reference evidence="2" key="1">
    <citation type="submission" date="2022-10" db="EMBL/GenBank/DDBJ databases">
        <title>Tapping the CABI collections for fungal endophytes: first genome assemblies for Collariella, Neodidymelliopsis, Ascochyta clinopodiicola, Didymella pomorum, Didymosphaeria variabile, Neocosmospora piperis and Neocucurbitaria cava.</title>
        <authorList>
            <person name="Hill R."/>
        </authorList>
    </citation>
    <scope>NUCLEOTIDE SEQUENCE</scope>
    <source>
        <strain evidence="2">IMI 355082</strain>
    </source>
</reference>
<proteinExistence type="predicted"/>
<evidence type="ECO:0000313" key="3">
    <source>
        <dbReference type="Proteomes" id="UP001140453"/>
    </source>
</evidence>
<dbReference type="EMBL" id="JAPEVB010000002">
    <property type="protein sequence ID" value="KAJ4393570.1"/>
    <property type="molecule type" value="Genomic_DNA"/>
</dbReference>
<organism evidence="2 3">
    <name type="scientific">Gnomoniopsis smithogilvyi</name>
    <dbReference type="NCBI Taxonomy" id="1191159"/>
    <lineage>
        <taxon>Eukaryota</taxon>
        <taxon>Fungi</taxon>
        <taxon>Dikarya</taxon>
        <taxon>Ascomycota</taxon>
        <taxon>Pezizomycotina</taxon>
        <taxon>Sordariomycetes</taxon>
        <taxon>Sordariomycetidae</taxon>
        <taxon>Diaporthales</taxon>
        <taxon>Gnomoniaceae</taxon>
        <taxon>Gnomoniopsis</taxon>
    </lineage>
</organism>
<feature type="compositionally biased region" description="Basic and acidic residues" evidence="1">
    <location>
        <begin position="331"/>
        <end position="358"/>
    </location>
</feature>
<dbReference type="AlphaFoldDB" id="A0A9W8YVE9"/>
<protein>
    <submittedName>
        <fullName evidence="2">Uncharacterized protein</fullName>
    </submittedName>
</protein>
<sequence length="358" mass="39658">MASLDHNIPEEVARRNIDQLGINYDALPQLPFWAPLVGRTQLDFKRKIASQVMASSAVAGRGLTQPEKDALSQHFAKFLVIQAWDAPVILASTIACYRGTYAKYGFPLWTPKPDKFNPNKFPFVSADIPKEVAQKSWHALRLLAWGAGCKFVVSIFFFSYAVSTFVAGSNTDPRLRDYHEAIKAKISQRRRQGGLNSGQQSSSGLSDAQEPISPWANTDQSTQEPPQSPWPVAQSSPPERTEDNSSDDEPYIFDDASPVAPTEQGKALPQQRGQGSAWDRIRSQVSPGGAAQSRGSTGQNSAWARKREQDRTSQSAREGGSFNFSSEDEEKSYAKDQAQRDFDAMLERERRGEASGRR</sequence>
<feature type="compositionally biased region" description="Low complexity" evidence="1">
    <location>
        <begin position="193"/>
        <end position="206"/>
    </location>
</feature>
<dbReference type="OrthoDB" id="4204700at2759"/>
<name>A0A9W8YVE9_9PEZI</name>
<comment type="caution">
    <text evidence="2">The sequence shown here is derived from an EMBL/GenBank/DDBJ whole genome shotgun (WGS) entry which is preliminary data.</text>
</comment>
<keyword evidence="3" id="KW-1185">Reference proteome</keyword>
<accession>A0A9W8YVE9</accession>
<dbReference type="Proteomes" id="UP001140453">
    <property type="component" value="Unassembled WGS sequence"/>
</dbReference>
<evidence type="ECO:0000256" key="1">
    <source>
        <dbReference type="SAM" id="MobiDB-lite"/>
    </source>
</evidence>
<feature type="region of interest" description="Disordered" evidence="1">
    <location>
        <begin position="186"/>
        <end position="358"/>
    </location>
</feature>
<evidence type="ECO:0000313" key="2">
    <source>
        <dbReference type="EMBL" id="KAJ4393570.1"/>
    </source>
</evidence>
<feature type="compositionally biased region" description="Polar residues" evidence="1">
    <location>
        <begin position="215"/>
        <end position="225"/>
    </location>
</feature>
<feature type="compositionally biased region" description="Polar residues" evidence="1">
    <location>
        <begin position="293"/>
        <end position="302"/>
    </location>
</feature>